<proteinExistence type="predicted"/>
<gene>
    <name evidence="3" type="ORF">CLV47_11831</name>
</gene>
<protein>
    <submittedName>
        <fullName evidence="3">MinD-like ATPase involved in chromosome partitioning or flagellar assembly</fullName>
    </submittedName>
</protein>
<keyword evidence="3" id="KW-0282">Flagellum</keyword>
<dbReference type="Proteomes" id="UP000237752">
    <property type="component" value="Unassembled WGS sequence"/>
</dbReference>
<dbReference type="Pfam" id="PF01656">
    <property type="entry name" value="CbiA"/>
    <property type="match status" value="1"/>
</dbReference>
<evidence type="ECO:0000313" key="3">
    <source>
        <dbReference type="EMBL" id="PRZ39667.1"/>
    </source>
</evidence>
<keyword evidence="3" id="KW-0966">Cell projection</keyword>
<dbReference type="SUPFAM" id="SSF52540">
    <property type="entry name" value="P-loop containing nucleoside triphosphate hydrolases"/>
    <property type="match status" value="1"/>
</dbReference>
<reference evidence="3 4" key="1">
    <citation type="submission" date="2018-03" db="EMBL/GenBank/DDBJ databases">
        <title>Genomic Encyclopedia of Archaeal and Bacterial Type Strains, Phase II (KMG-II): from individual species to whole genera.</title>
        <authorList>
            <person name="Goeker M."/>
        </authorList>
    </citation>
    <scope>NUCLEOTIDE SEQUENCE [LARGE SCALE GENOMIC DNA]</scope>
    <source>
        <strain evidence="3 4">DSM 100065</strain>
    </source>
</reference>
<name>A0A2T0ZTT0_9ACTN</name>
<accession>A0A2T0ZTT0</accession>
<dbReference type="Gene3D" id="3.40.50.300">
    <property type="entry name" value="P-loop containing nucleotide triphosphate hydrolases"/>
    <property type="match status" value="1"/>
</dbReference>
<organism evidence="3 4">
    <name type="scientific">Antricoccus suffuscus</name>
    <dbReference type="NCBI Taxonomy" id="1629062"/>
    <lineage>
        <taxon>Bacteria</taxon>
        <taxon>Bacillati</taxon>
        <taxon>Actinomycetota</taxon>
        <taxon>Actinomycetes</taxon>
        <taxon>Geodermatophilales</taxon>
        <taxon>Antricoccaceae</taxon>
        <taxon>Antricoccus</taxon>
    </lineage>
</organism>
<dbReference type="EMBL" id="PVUE01000018">
    <property type="protein sequence ID" value="PRZ39667.1"/>
    <property type="molecule type" value="Genomic_DNA"/>
</dbReference>
<sequence length="408" mass="42927">MEAIIFDAGTASVDARPVTASGAQNIYQLVLDQVAVRAASEGEPVSLTAHDHVQGTTDQMLVTADGQVTLLHAPAAAPRQAPRPPTSPTPQAPSPEVPGGFPAPHSPTATDFTSFIRPTKPVPSKGWRRTVHSLTGGAINPGLSATERRHDQLIEQAQTRATKPYTIAVMCLKGGIGKTSTTVGVGLTLAQHRGDRVIAIDANPDAGDLYERTCPGEAPATLTDLADRLDDITGMTDLSRYTSIAGRLTVLAGDQEPTISESLSAEDFTSALRTLQHYFNVILVDCGTGVTHPSMVGILSNADQVVIAGGYAVSGAKRAERTLRWLATNGYERLARNAVVVLTATAEVSRQVNTDAIEQLLGSLAATVVTVPRDQAVADGAAVTLDRLDEATRQAYLQISAAVAEDFR</sequence>
<dbReference type="InterPro" id="IPR050625">
    <property type="entry name" value="ParA/MinD_ATPase"/>
</dbReference>
<dbReference type="GO" id="GO:0051782">
    <property type="term" value="P:negative regulation of cell division"/>
    <property type="evidence" value="ECO:0007669"/>
    <property type="project" value="TreeGrafter"/>
</dbReference>
<comment type="caution">
    <text evidence="3">The sequence shown here is derived from an EMBL/GenBank/DDBJ whole genome shotgun (WGS) entry which is preliminary data.</text>
</comment>
<evidence type="ECO:0000256" key="1">
    <source>
        <dbReference type="SAM" id="MobiDB-lite"/>
    </source>
</evidence>
<dbReference type="AlphaFoldDB" id="A0A2T0ZTT0"/>
<keyword evidence="4" id="KW-1185">Reference proteome</keyword>
<dbReference type="GO" id="GO:0005524">
    <property type="term" value="F:ATP binding"/>
    <property type="evidence" value="ECO:0007669"/>
    <property type="project" value="TreeGrafter"/>
</dbReference>
<evidence type="ECO:0000313" key="4">
    <source>
        <dbReference type="Proteomes" id="UP000237752"/>
    </source>
</evidence>
<feature type="region of interest" description="Disordered" evidence="1">
    <location>
        <begin position="75"/>
        <end position="128"/>
    </location>
</feature>
<dbReference type="PANTHER" id="PTHR43384:SF14">
    <property type="entry name" value="ESX-1 SECRETION-ASSOCIATED PROTEIN ESPI"/>
    <property type="match status" value="1"/>
</dbReference>
<dbReference type="RefSeq" id="WP_202862664.1">
    <property type="nucleotide sequence ID" value="NZ_PVUE01000018.1"/>
</dbReference>
<keyword evidence="3" id="KW-0969">Cilium</keyword>
<dbReference type="GO" id="GO:0016887">
    <property type="term" value="F:ATP hydrolysis activity"/>
    <property type="evidence" value="ECO:0007669"/>
    <property type="project" value="TreeGrafter"/>
</dbReference>
<dbReference type="GO" id="GO:0005829">
    <property type="term" value="C:cytosol"/>
    <property type="evidence" value="ECO:0007669"/>
    <property type="project" value="TreeGrafter"/>
</dbReference>
<feature type="domain" description="CobQ/CobB/MinD/ParA nucleotide binding" evidence="2">
    <location>
        <begin position="167"/>
        <end position="379"/>
    </location>
</feature>
<feature type="compositionally biased region" description="Pro residues" evidence="1">
    <location>
        <begin position="81"/>
        <end position="96"/>
    </location>
</feature>
<evidence type="ECO:0000259" key="2">
    <source>
        <dbReference type="Pfam" id="PF01656"/>
    </source>
</evidence>
<dbReference type="InterPro" id="IPR027417">
    <property type="entry name" value="P-loop_NTPase"/>
</dbReference>
<dbReference type="GO" id="GO:0009898">
    <property type="term" value="C:cytoplasmic side of plasma membrane"/>
    <property type="evidence" value="ECO:0007669"/>
    <property type="project" value="TreeGrafter"/>
</dbReference>
<dbReference type="InterPro" id="IPR002586">
    <property type="entry name" value="CobQ/CobB/MinD/ParA_Nub-bd_dom"/>
</dbReference>
<dbReference type="PANTHER" id="PTHR43384">
    <property type="entry name" value="SEPTUM SITE-DETERMINING PROTEIN MIND HOMOLOG, CHLOROPLASTIC-RELATED"/>
    <property type="match status" value="1"/>
</dbReference>